<gene>
    <name evidence="1" type="ORF">GGI59_001298</name>
</gene>
<protein>
    <submittedName>
        <fullName evidence="1">Uncharacterized protein</fullName>
    </submittedName>
</protein>
<keyword evidence="2" id="KW-1185">Reference proteome</keyword>
<sequence length="32" mass="3248">MRLLPKVAACVKASGTLLPANTISPNLKGLAV</sequence>
<reference evidence="1 2" key="1">
    <citation type="submission" date="2020-08" db="EMBL/GenBank/DDBJ databases">
        <title>Genomic Encyclopedia of Type Strains, Phase IV (KMG-V): Genome sequencing to study the core and pangenomes of soil and plant-associated prokaryotes.</title>
        <authorList>
            <person name="Whitman W."/>
        </authorList>
    </citation>
    <scope>NUCLEOTIDE SEQUENCE [LARGE SCALE GENOMIC DNA]</scope>
    <source>
        <strain evidence="1 2">SEMIA 4034</strain>
    </source>
</reference>
<dbReference type="EMBL" id="JACHBC010000002">
    <property type="protein sequence ID" value="MBB5559655.1"/>
    <property type="molecule type" value="Genomic_DNA"/>
</dbReference>
<comment type="caution">
    <text evidence="1">The sequence shown here is derived from an EMBL/GenBank/DDBJ whole genome shotgun (WGS) entry which is preliminary data.</text>
</comment>
<dbReference type="AlphaFoldDB" id="A0A7W8XC21"/>
<name>A0A7W8XC21_9HYPH</name>
<dbReference type="Proteomes" id="UP000528824">
    <property type="component" value="Unassembled WGS sequence"/>
</dbReference>
<accession>A0A7W8XC21</accession>
<evidence type="ECO:0000313" key="2">
    <source>
        <dbReference type="Proteomes" id="UP000528824"/>
    </source>
</evidence>
<organism evidence="1 2">
    <name type="scientific">Rhizobium lentis</name>
    <dbReference type="NCBI Taxonomy" id="1138194"/>
    <lineage>
        <taxon>Bacteria</taxon>
        <taxon>Pseudomonadati</taxon>
        <taxon>Pseudomonadota</taxon>
        <taxon>Alphaproteobacteria</taxon>
        <taxon>Hyphomicrobiales</taxon>
        <taxon>Rhizobiaceae</taxon>
        <taxon>Rhizobium/Agrobacterium group</taxon>
        <taxon>Rhizobium</taxon>
    </lineage>
</organism>
<evidence type="ECO:0000313" key="1">
    <source>
        <dbReference type="EMBL" id="MBB5559655.1"/>
    </source>
</evidence>
<proteinExistence type="predicted"/>